<evidence type="ECO:0000256" key="9">
    <source>
        <dbReference type="ARBA" id="ARBA00023242"/>
    </source>
</evidence>
<feature type="coiled-coil region" evidence="12">
    <location>
        <begin position="83"/>
        <end position="124"/>
    </location>
</feature>
<feature type="DNA-binding region" description="Homeobox" evidence="10">
    <location>
        <begin position="25"/>
        <end position="88"/>
    </location>
</feature>
<dbReference type="CDD" id="cd14686">
    <property type="entry name" value="bZIP"/>
    <property type="match status" value="1"/>
</dbReference>
<dbReference type="InterPro" id="IPR023393">
    <property type="entry name" value="START-like_dom_sf"/>
</dbReference>
<evidence type="ECO:0000256" key="7">
    <source>
        <dbReference type="ARBA" id="ARBA00023155"/>
    </source>
</evidence>
<accession>A0AA39DH22</accession>
<dbReference type="PANTHER" id="PTHR45950:SF10">
    <property type="entry name" value="HOMEOBOX-LEUCINE ZIPPER PROTEIN REVOLUTA"/>
    <property type="match status" value="1"/>
</dbReference>
<evidence type="ECO:0000256" key="13">
    <source>
        <dbReference type="SAM" id="MobiDB-lite"/>
    </source>
</evidence>
<keyword evidence="9 10" id="KW-0539">Nucleus</keyword>
<dbReference type="Pfam" id="PF01852">
    <property type="entry name" value="START"/>
    <property type="match status" value="1"/>
</dbReference>
<evidence type="ECO:0000256" key="2">
    <source>
        <dbReference type="ARBA" id="ARBA00010338"/>
    </source>
</evidence>
<dbReference type="FunFam" id="1.10.10.60:FF:000197">
    <property type="entry name" value="Homeobox-leucine zipper protein REVOLUTA"/>
    <property type="match status" value="1"/>
</dbReference>
<feature type="region of interest" description="Disordered" evidence="13">
    <location>
        <begin position="1"/>
        <end position="25"/>
    </location>
</feature>
<comment type="caution">
    <text evidence="16">The sequence shown here is derived from an EMBL/GenBank/DDBJ whole genome shotgun (WGS) entry which is preliminary data.</text>
</comment>
<reference evidence="16 17" key="1">
    <citation type="journal article" date="2023" name="BMC Biotechnol.">
        <title>Vitis rotundifolia cv Carlos genome sequencing.</title>
        <authorList>
            <person name="Huff M."/>
            <person name="Hulse-Kemp A."/>
            <person name="Scheffler B."/>
            <person name="Youngblood R."/>
            <person name="Simpson S."/>
            <person name="Babiker E."/>
            <person name="Staton M."/>
        </authorList>
    </citation>
    <scope>NUCLEOTIDE SEQUENCE [LARGE SCALE GENOMIC DNA]</scope>
    <source>
        <tissue evidence="16">Leaf</tissue>
    </source>
</reference>
<dbReference type="SMART" id="SM00234">
    <property type="entry name" value="START"/>
    <property type="match status" value="1"/>
</dbReference>
<dbReference type="SUPFAM" id="SSF55961">
    <property type="entry name" value="Bet v1-like"/>
    <property type="match status" value="1"/>
</dbReference>
<name>A0AA39DH22_VITRO</name>
<dbReference type="GO" id="GO:0030154">
    <property type="term" value="P:cell differentiation"/>
    <property type="evidence" value="ECO:0007669"/>
    <property type="project" value="UniProtKB-KW"/>
</dbReference>
<feature type="domain" description="START" evidence="15">
    <location>
        <begin position="157"/>
        <end position="385"/>
    </location>
</feature>
<evidence type="ECO:0000313" key="16">
    <source>
        <dbReference type="EMBL" id="KAJ9684608.1"/>
    </source>
</evidence>
<dbReference type="PROSITE" id="PS50071">
    <property type="entry name" value="HOMEOBOX_2"/>
    <property type="match status" value="1"/>
</dbReference>
<evidence type="ECO:0000256" key="6">
    <source>
        <dbReference type="ARBA" id="ARBA00023125"/>
    </source>
</evidence>
<evidence type="ECO:0000259" key="14">
    <source>
        <dbReference type="PROSITE" id="PS50071"/>
    </source>
</evidence>
<dbReference type="GO" id="GO:0003677">
    <property type="term" value="F:DNA binding"/>
    <property type="evidence" value="ECO:0007669"/>
    <property type="project" value="UniProtKB-UniRule"/>
</dbReference>
<evidence type="ECO:0000256" key="12">
    <source>
        <dbReference type="SAM" id="Coils"/>
    </source>
</evidence>
<proteinExistence type="inferred from homology"/>
<evidence type="ECO:0000256" key="3">
    <source>
        <dbReference type="ARBA" id="ARBA00022782"/>
    </source>
</evidence>
<dbReference type="Pfam" id="PF08670">
    <property type="entry name" value="MEKHLA"/>
    <property type="match status" value="1"/>
</dbReference>
<keyword evidence="5 12" id="KW-0175">Coiled coil</keyword>
<feature type="domain" description="Homeobox" evidence="14">
    <location>
        <begin position="23"/>
        <end position="87"/>
    </location>
</feature>
<comment type="subcellular location">
    <subcellularLocation>
        <location evidence="1 10 11">Nucleus</location>
    </subcellularLocation>
</comment>
<sequence length="841" mass="91817">MEELAATVGAQGESSGGGAGGGSGGDGKYVRYTAEQVEALERVYAECPKPSSTRRQQLIRECPILSNIESKQIKVWFQNRRCREKQKKEAVQLQSVNKKLNSMNKLLMEENERLQKQVSQLVYENGYMRQQLQNVTATTTDTRCDSLVATPQPSSRTGNNPIGLLSIAEEAKGEFLSKAKGTAVDWVQIPGMKPGPDSVGTVAISHSCNGVAARACSLVSLEPTEIMEILKDRQSWFRDCRKLEVFAKFPAGNGGILELIYMQVYAPTTLAPARDFWTLRYTSSLEDGSLVVCERSMSGSGAGPNPSTASQFVRAKMLPSGYLIRPCEGGGSIIHIVDHLDLEAWSVPEVLQPLYKSSKLVAQKMTVAALHHIRQIAQETSGDVTHTLGKQPAVLRAFRQKLSRGFNDAINGFNDDGWSLMQIDGAEDLIISVNSAKNLSTISNSTAALSLPGGILCVKAAMLLQNVSPSLMVRFLREHRSEWADFSVDAYAAASLRGDSFALPGLSPSQFSGNQTTMSLGITAENEILEIIQLEGHALSQEEASVMWRNIHLLQICNGVDDNAGEACSELVFSPIDEMFPDDAPILPSGFRILELDSKTCDRQDMLAAKRMMNLASNLEVRSSDATGCTASSSDSRSVLIIAFQFLFESHLQGNVVTMARQYARNVISSVQRVAMAITPSGLHGRPKPTSGSPEALTLARWICQSYSFHLGDQLLKSNYHGGDSVLKQLWHHQDAILCCSLKLHPVFIFANQAGLDMLETTLVALQDVSLDKIFDEAGRKALCNVVPQVMQQGFALVPAGIGMSTMGRHVSFEQAIAWKVLTEENTVHCLAFAFINWSFV</sequence>
<dbReference type="AlphaFoldDB" id="A0AA39DH22"/>
<feature type="compositionally biased region" description="Gly residues" evidence="13">
    <location>
        <begin position="14"/>
        <end position="25"/>
    </location>
</feature>
<dbReference type="InterPro" id="IPR044830">
    <property type="entry name" value="HD-Zip_III"/>
</dbReference>
<dbReference type="GO" id="GO:0005634">
    <property type="term" value="C:nucleus"/>
    <property type="evidence" value="ECO:0007669"/>
    <property type="project" value="UniProtKB-SubCell"/>
</dbReference>
<dbReference type="Gene3D" id="1.10.10.60">
    <property type="entry name" value="Homeodomain-like"/>
    <property type="match status" value="1"/>
</dbReference>
<comment type="similarity">
    <text evidence="2">Belongs to the HD-ZIP homeobox family. Class III subfamily.</text>
</comment>
<evidence type="ECO:0000259" key="15">
    <source>
        <dbReference type="PROSITE" id="PS50848"/>
    </source>
</evidence>
<evidence type="ECO:0000256" key="4">
    <source>
        <dbReference type="ARBA" id="ARBA00023015"/>
    </source>
</evidence>
<evidence type="ECO:0000256" key="11">
    <source>
        <dbReference type="RuleBase" id="RU000682"/>
    </source>
</evidence>
<evidence type="ECO:0000256" key="1">
    <source>
        <dbReference type="ARBA" id="ARBA00004123"/>
    </source>
</evidence>
<dbReference type="GO" id="GO:0003700">
    <property type="term" value="F:DNA-binding transcription factor activity"/>
    <property type="evidence" value="ECO:0007669"/>
    <property type="project" value="InterPro"/>
</dbReference>
<dbReference type="SMART" id="SM00389">
    <property type="entry name" value="HOX"/>
    <property type="match status" value="1"/>
</dbReference>
<keyword evidence="4" id="KW-0805">Transcription regulation</keyword>
<dbReference type="CDD" id="cd00086">
    <property type="entry name" value="homeodomain"/>
    <property type="match status" value="1"/>
</dbReference>
<keyword evidence="8" id="KW-0804">Transcription</keyword>
<dbReference type="GO" id="GO:0008289">
    <property type="term" value="F:lipid binding"/>
    <property type="evidence" value="ECO:0007669"/>
    <property type="project" value="InterPro"/>
</dbReference>
<evidence type="ECO:0000256" key="8">
    <source>
        <dbReference type="ARBA" id="ARBA00023163"/>
    </source>
</evidence>
<dbReference type="Gene3D" id="3.30.530.20">
    <property type="match status" value="1"/>
</dbReference>
<dbReference type="Proteomes" id="UP001168098">
    <property type="component" value="Unassembled WGS sequence"/>
</dbReference>
<dbReference type="SUPFAM" id="SSF46689">
    <property type="entry name" value="Homeodomain-like"/>
    <property type="match status" value="1"/>
</dbReference>
<organism evidence="16 17">
    <name type="scientific">Vitis rotundifolia</name>
    <name type="common">Muscadine grape</name>
    <dbReference type="NCBI Taxonomy" id="103349"/>
    <lineage>
        <taxon>Eukaryota</taxon>
        <taxon>Viridiplantae</taxon>
        <taxon>Streptophyta</taxon>
        <taxon>Embryophyta</taxon>
        <taxon>Tracheophyta</taxon>
        <taxon>Spermatophyta</taxon>
        <taxon>Magnoliopsida</taxon>
        <taxon>eudicotyledons</taxon>
        <taxon>Gunneridae</taxon>
        <taxon>Pentapetalae</taxon>
        <taxon>rosids</taxon>
        <taxon>Vitales</taxon>
        <taxon>Vitaceae</taxon>
        <taxon>Viteae</taxon>
        <taxon>Vitis</taxon>
    </lineage>
</organism>
<dbReference type="PROSITE" id="PS50848">
    <property type="entry name" value="START"/>
    <property type="match status" value="1"/>
</dbReference>
<dbReference type="PANTHER" id="PTHR45950">
    <property type="entry name" value="HOMEOBOX-LEUCINE ZIPPER PROTEIN ATHB-14"/>
    <property type="match status" value="1"/>
</dbReference>
<evidence type="ECO:0000256" key="10">
    <source>
        <dbReference type="PROSITE-ProRule" id="PRU00108"/>
    </source>
</evidence>
<evidence type="ECO:0000256" key="5">
    <source>
        <dbReference type="ARBA" id="ARBA00023054"/>
    </source>
</evidence>
<dbReference type="InterPro" id="IPR002913">
    <property type="entry name" value="START_lipid-bd_dom"/>
</dbReference>
<dbReference type="InterPro" id="IPR013978">
    <property type="entry name" value="MEKHLA"/>
</dbReference>
<protein>
    <submittedName>
        <fullName evidence="16">Uncharacterized protein</fullName>
    </submittedName>
</protein>
<keyword evidence="7 10" id="KW-0371">Homeobox</keyword>
<dbReference type="EMBL" id="JARBHA010000013">
    <property type="protein sequence ID" value="KAJ9684608.1"/>
    <property type="molecule type" value="Genomic_DNA"/>
</dbReference>
<evidence type="ECO:0000313" key="17">
    <source>
        <dbReference type="Proteomes" id="UP001168098"/>
    </source>
</evidence>
<keyword evidence="17" id="KW-1185">Reference proteome</keyword>
<gene>
    <name evidence="16" type="ORF">PVL29_016866</name>
</gene>
<keyword evidence="3" id="KW-0221">Differentiation</keyword>
<dbReference type="InterPro" id="IPR001356">
    <property type="entry name" value="HD"/>
</dbReference>
<keyword evidence="6 10" id="KW-0238">DNA-binding</keyword>
<dbReference type="Pfam" id="PF00046">
    <property type="entry name" value="Homeodomain"/>
    <property type="match status" value="1"/>
</dbReference>
<dbReference type="InterPro" id="IPR009057">
    <property type="entry name" value="Homeodomain-like_sf"/>
</dbReference>